<feature type="transmembrane region" description="Helical" evidence="1">
    <location>
        <begin position="69"/>
        <end position="89"/>
    </location>
</feature>
<feature type="transmembrane region" description="Helical" evidence="1">
    <location>
        <begin position="154"/>
        <end position="177"/>
    </location>
</feature>
<proteinExistence type="predicted"/>
<dbReference type="RefSeq" id="WP_058749138.1">
    <property type="nucleotide sequence ID" value="NZ_LDRC01000020.1"/>
</dbReference>
<evidence type="ECO:0000313" key="3">
    <source>
        <dbReference type="Proteomes" id="UP000072763"/>
    </source>
</evidence>
<organism evidence="2 3">
    <name type="scientific">Curtobacterium oceanosedimentum</name>
    <dbReference type="NCBI Taxonomy" id="465820"/>
    <lineage>
        <taxon>Bacteria</taxon>
        <taxon>Bacillati</taxon>
        <taxon>Actinomycetota</taxon>
        <taxon>Actinomycetes</taxon>
        <taxon>Micrococcales</taxon>
        <taxon>Microbacteriaceae</taxon>
        <taxon>Curtobacterium</taxon>
    </lineage>
</organism>
<feature type="transmembrane region" description="Helical" evidence="1">
    <location>
        <begin position="198"/>
        <end position="219"/>
    </location>
</feature>
<evidence type="ECO:0000313" key="2">
    <source>
        <dbReference type="EMBL" id="KTR53005.1"/>
    </source>
</evidence>
<dbReference type="AlphaFoldDB" id="A0A147DSP0"/>
<keyword evidence="1" id="KW-1133">Transmembrane helix</keyword>
<dbReference type="Proteomes" id="UP000072763">
    <property type="component" value="Unassembled WGS sequence"/>
</dbReference>
<dbReference type="STRING" id="465820.NS263_11385"/>
<name>A0A147DSP0_9MICO</name>
<feature type="transmembrane region" description="Helical" evidence="1">
    <location>
        <begin position="34"/>
        <end position="57"/>
    </location>
</feature>
<feature type="transmembrane region" description="Helical" evidence="1">
    <location>
        <begin position="121"/>
        <end position="142"/>
    </location>
</feature>
<gene>
    <name evidence="2" type="ORF">NS359_04390</name>
</gene>
<dbReference type="PATRIC" id="fig|465820.4.peg.918"/>
<sequence>MDLLALAPGAVGIALSPLPVASVVFLLGHRRGYAAAIACTAGWVVAVAGSLVLAVVVGERLPVRTAGGSSVQAIVALAAGAVLAALAVWQWRVRRLPDGSPSSTRWADAVERVGPVHGFGLGALLFCNPKAIVLALTAGLAFGDAGPGPGEALAAGAAFVVVATSTTVLPVVLVLAAGPRARRPLAAMRAGIARWGSVGLVAVLAVLAVVQLTVGVVGLR</sequence>
<comment type="caution">
    <text evidence="2">The sequence shown here is derived from an EMBL/GenBank/DDBJ whole genome shotgun (WGS) entry which is preliminary data.</text>
</comment>
<dbReference type="EMBL" id="LDRC01000020">
    <property type="protein sequence ID" value="KTR53005.1"/>
    <property type="molecule type" value="Genomic_DNA"/>
</dbReference>
<dbReference type="Pfam" id="PF11139">
    <property type="entry name" value="SfLAP"/>
    <property type="match status" value="1"/>
</dbReference>
<dbReference type="InterPro" id="IPR021315">
    <property type="entry name" value="Gap/Sap"/>
</dbReference>
<evidence type="ECO:0000256" key="1">
    <source>
        <dbReference type="SAM" id="Phobius"/>
    </source>
</evidence>
<feature type="transmembrane region" description="Helical" evidence="1">
    <location>
        <begin position="6"/>
        <end position="27"/>
    </location>
</feature>
<keyword evidence="1" id="KW-0472">Membrane</keyword>
<protein>
    <submittedName>
        <fullName evidence="2">Uncharacterized protein</fullName>
    </submittedName>
</protein>
<reference evidence="2 3" key="1">
    <citation type="journal article" date="2016" name="Front. Microbiol.">
        <title>Genomic Resource of Rice Seed Associated Bacteria.</title>
        <authorList>
            <person name="Midha S."/>
            <person name="Bansal K."/>
            <person name="Sharma S."/>
            <person name="Kumar N."/>
            <person name="Patil P.P."/>
            <person name="Chaudhry V."/>
            <person name="Patil P.B."/>
        </authorList>
    </citation>
    <scope>NUCLEOTIDE SEQUENCE [LARGE SCALE GENOMIC DNA]</scope>
    <source>
        <strain evidence="2 3">NS359</strain>
    </source>
</reference>
<keyword evidence="1" id="KW-0812">Transmembrane</keyword>
<dbReference type="OrthoDB" id="5023580at2"/>
<accession>A0A147DSP0</accession>